<evidence type="ECO:0000256" key="1">
    <source>
        <dbReference type="SAM" id="MobiDB-lite"/>
    </source>
</evidence>
<protein>
    <submittedName>
        <fullName evidence="2">Uncharacterized protein</fullName>
    </submittedName>
</protein>
<reference evidence="3" key="1">
    <citation type="journal article" date="2014" name="BMC Genomics">
        <title>Genome characteristics reveal the impact of lichenization on lichen-forming fungus Endocarpon pusillum Hedwig (Verrucariales, Ascomycota).</title>
        <authorList>
            <person name="Wang Y.-Y."/>
            <person name="Liu B."/>
            <person name="Zhang X.-Y."/>
            <person name="Zhou Q.-M."/>
            <person name="Zhang T."/>
            <person name="Li H."/>
            <person name="Yu Y.-F."/>
            <person name="Zhang X.-L."/>
            <person name="Hao X.-Y."/>
            <person name="Wang M."/>
            <person name="Wang L."/>
            <person name="Wei J.-C."/>
        </authorList>
    </citation>
    <scope>NUCLEOTIDE SEQUENCE [LARGE SCALE GENOMIC DNA]</scope>
    <source>
        <strain evidence="3">Z07020 / HMAS-L-300199</strain>
    </source>
</reference>
<evidence type="ECO:0000313" key="3">
    <source>
        <dbReference type="Proteomes" id="UP000019373"/>
    </source>
</evidence>
<sequence length="52" mass="6046">MDASEAMDPKGPEKKQKLEPSIKSVDMVYWPRTRFIARSLTTKERRHAARSN</sequence>
<evidence type="ECO:0000313" key="2">
    <source>
        <dbReference type="EMBL" id="ERF70843.1"/>
    </source>
</evidence>
<dbReference type="EMBL" id="KE721278">
    <property type="protein sequence ID" value="ERF70843.1"/>
    <property type="molecule type" value="Genomic_DNA"/>
</dbReference>
<accession>U1GFG1</accession>
<organism evidence="2 3">
    <name type="scientific">Endocarpon pusillum (strain Z07020 / HMAS-L-300199)</name>
    <name type="common">Lichen-forming fungus</name>
    <dbReference type="NCBI Taxonomy" id="1263415"/>
    <lineage>
        <taxon>Eukaryota</taxon>
        <taxon>Fungi</taxon>
        <taxon>Dikarya</taxon>
        <taxon>Ascomycota</taxon>
        <taxon>Pezizomycotina</taxon>
        <taxon>Eurotiomycetes</taxon>
        <taxon>Chaetothyriomycetidae</taxon>
        <taxon>Verrucariales</taxon>
        <taxon>Verrucariaceae</taxon>
        <taxon>Endocarpon</taxon>
    </lineage>
</organism>
<dbReference type="Proteomes" id="UP000019373">
    <property type="component" value="Unassembled WGS sequence"/>
</dbReference>
<feature type="region of interest" description="Disordered" evidence="1">
    <location>
        <begin position="1"/>
        <end position="21"/>
    </location>
</feature>
<dbReference type="HOGENOM" id="CLU_3087218_0_0_1"/>
<feature type="compositionally biased region" description="Basic and acidic residues" evidence="1">
    <location>
        <begin position="7"/>
        <end position="20"/>
    </location>
</feature>
<name>U1GFG1_ENDPU</name>
<dbReference type="RefSeq" id="XP_007803462.1">
    <property type="nucleotide sequence ID" value="XM_007805271.1"/>
</dbReference>
<keyword evidence="3" id="KW-1185">Reference proteome</keyword>
<dbReference type="AlphaFoldDB" id="U1GFG1"/>
<proteinExistence type="predicted"/>
<gene>
    <name evidence="2" type="ORF">EPUS_02365</name>
</gene>
<dbReference type="GeneID" id="19237419"/>